<dbReference type="Pfam" id="PF17939">
    <property type="entry name" value="TetR_C_30"/>
    <property type="match status" value="1"/>
</dbReference>
<dbReference type="RefSeq" id="WP_406645714.1">
    <property type="nucleotide sequence ID" value="NZ_CP123584.1"/>
</dbReference>
<evidence type="ECO:0000256" key="2">
    <source>
        <dbReference type="PROSITE-ProRule" id="PRU00335"/>
    </source>
</evidence>
<gene>
    <name evidence="5" type="ORF">QEZ52_17255</name>
</gene>
<evidence type="ECO:0000256" key="3">
    <source>
        <dbReference type="SAM" id="MobiDB-lite"/>
    </source>
</evidence>
<feature type="region of interest" description="Disordered" evidence="3">
    <location>
        <begin position="1"/>
        <end position="20"/>
    </location>
</feature>
<keyword evidence="6" id="KW-1185">Reference proteome</keyword>
<feature type="domain" description="HTH tetR-type" evidence="4">
    <location>
        <begin position="20"/>
        <end position="80"/>
    </location>
</feature>
<reference evidence="5 6" key="1">
    <citation type="submission" date="2023-04" db="EMBL/GenBank/DDBJ databases">
        <title>Complete genome sequence of Alisedimentitalea scapharcae.</title>
        <authorList>
            <person name="Rong J.-C."/>
            <person name="Yi M.-L."/>
            <person name="Zhao Q."/>
        </authorList>
    </citation>
    <scope>NUCLEOTIDE SEQUENCE [LARGE SCALE GENOMIC DNA]</scope>
    <source>
        <strain evidence="5 6">KCTC 42119</strain>
    </source>
</reference>
<dbReference type="Proteomes" id="UP001623232">
    <property type="component" value="Chromosome"/>
</dbReference>
<evidence type="ECO:0000259" key="4">
    <source>
        <dbReference type="PROSITE" id="PS50977"/>
    </source>
</evidence>
<dbReference type="Gene3D" id="1.10.357.10">
    <property type="entry name" value="Tetracycline Repressor, domain 2"/>
    <property type="match status" value="1"/>
</dbReference>
<evidence type="ECO:0000256" key="1">
    <source>
        <dbReference type="ARBA" id="ARBA00023125"/>
    </source>
</evidence>
<feature type="DNA-binding region" description="H-T-H motif" evidence="2">
    <location>
        <begin position="43"/>
        <end position="62"/>
    </location>
</feature>
<protein>
    <submittedName>
        <fullName evidence="5">TetR/AcrR family transcriptional regulator</fullName>
    </submittedName>
</protein>
<dbReference type="PRINTS" id="PR00455">
    <property type="entry name" value="HTHTETR"/>
</dbReference>
<dbReference type="InterPro" id="IPR050109">
    <property type="entry name" value="HTH-type_TetR-like_transc_reg"/>
</dbReference>
<dbReference type="SUPFAM" id="SSF48498">
    <property type="entry name" value="Tetracyclin repressor-like, C-terminal domain"/>
    <property type="match status" value="1"/>
</dbReference>
<dbReference type="InterPro" id="IPR009057">
    <property type="entry name" value="Homeodomain-like_sf"/>
</dbReference>
<feature type="compositionally biased region" description="Basic and acidic residues" evidence="3">
    <location>
        <begin position="1"/>
        <end position="11"/>
    </location>
</feature>
<dbReference type="PANTHER" id="PTHR30055">
    <property type="entry name" value="HTH-TYPE TRANSCRIPTIONAL REGULATOR RUTR"/>
    <property type="match status" value="1"/>
</dbReference>
<dbReference type="PROSITE" id="PS50977">
    <property type="entry name" value="HTH_TETR_2"/>
    <property type="match status" value="1"/>
</dbReference>
<proteinExistence type="predicted"/>
<dbReference type="InterPro" id="IPR041586">
    <property type="entry name" value="PsrA_TetR_C"/>
</dbReference>
<dbReference type="EMBL" id="CP123584">
    <property type="protein sequence ID" value="WZK88328.1"/>
    <property type="molecule type" value="Genomic_DNA"/>
</dbReference>
<dbReference type="InterPro" id="IPR036271">
    <property type="entry name" value="Tet_transcr_reg_TetR-rel_C_sf"/>
</dbReference>
<accession>A0ABZ2XQG0</accession>
<dbReference type="SUPFAM" id="SSF46689">
    <property type="entry name" value="Homeodomain-like"/>
    <property type="match status" value="1"/>
</dbReference>
<name>A0ABZ2XQG0_9RHOB</name>
<dbReference type="PANTHER" id="PTHR30055:SF235">
    <property type="entry name" value="TRANSCRIPTIONAL REGULATORY PROTEIN"/>
    <property type="match status" value="1"/>
</dbReference>
<evidence type="ECO:0000313" key="5">
    <source>
        <dbReference type="EMBL" id="WZK88328.1"/>
    </source>
</evidence>
<evidence type="ECO:0000313" key="6">
    <source>
        <dbReference type="Proteomes" id="UP001623232"/>
    </source>
</evidence>
<dbReference type="Pfam" id="PF00440">
    <property type="entry name" value="TetR_N"/>
    <property type="match status" value="1"/>
</dbReference>
<organism evidence="5 6">
    <name type="scientific">Aliisedimentitalea scapharcae</name>
    <dbReference type="NCBI Taxonomy" id="1524259"/>
    <lineage>
        <taxon>Bacteria</taxon>
        <taxon>Pseudomonadati</taxon>
        <taxon>Pseudomonadota</taxon>
        <taxon>Alphaproteobacteria</taxon>
        <taxon>Rhodobacterales</taxon>
        <taxon>Roseobacteraceae</taxon>
        <taxon>Aliisedimentitalea</taxon>
    </lineage>
</organism>
<keyword evidence="1 2" id="KW-0238">DNA-binding</keyword>
<dbReference type="InterPro" id="IPR001647">
    <property type="entry name" value="HTH_TetR"/>
</dbReference>
<sequence length="220" mass="24205">MNSDAGPDKQRQRAPSQRSLQTRARILDAAERLFAERGFDGTSMRDIAVEAQVQVGLVSHHAGNKAALFHVVVARRADELSRRRLEALAGRRAVGDLDVPAIMECFLLPYLELARTGGAQWMAYARLVAYVSADTRWRSLAMVCFDPVAQQFVDEIAALYPRVSKRRVSAGFTYSVAALLAQVTSAWRIEALGGEGPRLRSPDDKVLLTFCVAGMEATLK</sequence>